<dbReference type="GO" id="GO:0009089">
    <property type="term" value="P:lysine biosynthetic process via diaminopimelate"/>
    <property type="evidence" value="ECO:0007669"/>
    <property type="project" value="InterPro"/>
</dbReference>
<dbReference type="UniPathway" id="UPA00109">
    <property type="reaction ID" value="UER00184"/>
</dbReference>
<dbReference type="FunCoup" id="L0HD74">
    <property type="interactions" value="167"/>
</dbReference>
<dbReference type="CDD" id="cd02278">
    <property type="entry name" value="GAPDH_II_N"/>
    <property type="match status" value="1"/>
</dbReference>
<evidence type="ECO:0000259" key="13">
    <source>
        <dbReference type="SMART" id="SM00846"/>
    </source>
</evidence>
<keyword evidence="6 10" id="KW-0520">NAD</keyword>
<evidence type="ECO:0000256" key="1">
    <source>
        <dbReference type="ARBA" id="ARBA00004869"/>
    </source>
</evidence>
<dbReference type="PIRSF" id="PIRSF000149">
    <property type="entry name" value="GAP_DH"/>
    <property type="match status" value="1"/>
</dbReference>
<gene>
    <name evidence="10" type="primary">gap</name>
    <name evidence="14" type="ordered locus">Metfor_0186</name>
</gene>
<evidence type="ECO:0000256" key="9">
    <source>
        <dbReference type="ARBA" id="ARBA00048853"/>
    </source>
</evidence>
<dbReference type="AlphaFoldDB" id="L0HD74"/>
<feature type="active site" description="Nucleophile" evidence="10 11">
    <location>
        <position position="144"/>
    </location>
</feature>
<comment type="catalytic activity">
    <reaction evidence="9 10 12">
        <text>D-glyceraldehyde 3-phosphate + phosphate + NAD(+) = (2R)-3-phospho-glyceroyl phosphate + NADH + H(+)</text>
        <dbReference type="Rhea" id="RHEA:10300"/>
        <dbReference type="ChEBI" id="CHEBI:15378"/>
        <dbReference type="ChEBI" id="CHEBI:43474"/>
        <dbReference type="ChEBI" id="CHEBI:57540"/>
        <dbReference type="ChEBI" id="CHEBI:57604"/>
        <dbReference type="ChEBI" id="CHEBI:57945"/>
        <dbReference type="ChEBI" id="CHEBI:59776"/>
        <dbReference type="EC" id="1.2.1.59"/>
    </reaction>
</comment>
<keyword evidence="15" id="KW-1185">Reference proteome</keyword>
<dbReference type="Pfam" id="PF02800">
    <property type="entry name" value="Gp_dh_C"/>
    <property type="match status" value="1"/>
</dbReference>
<feature type="binding site" evidence="10">
    <location>
        <position position="172"/>
    </location>
    <ligand>
        <name>NAD(+)</name>
        <dbReference type="ChEBI" id="CHEBI:57540"/>
    </ligand>
</feature>
<evidence type="ECO:0000256" key="12">
    <source>
        <dbReference type="RuleBase" id="RU003388"/>
    </source>
</evidence>
<dbReference type="SMART" id="SM00846">
    <property type="entry name" value="Gp_dh_N"/>
    <property type="match status" value="1"/>
</dbReference>
<comment type="similarity">
    <text evidence="2 10 12">Belongs to the glyceraldehyde-3-phosphate dehydrogenase family.</text>
</comment>
<feature type="binding site" evidence="10">
    <location>
        <position position="305"/>
    </location>
    <ligand>
        <name>NAD(+)</name>
        <dbReference type="ChEBI" id="CHEBI:57540"/>
    </ligand>
</feature>
<comment type="subunit">
    <text evidence="3 10 12">Homotetramer.</text>
</comment>
<evidence type="ECO:0000256" key="7">
    <source>
        <dbReference type="ARBA" id="ARBA00023152"/>
    </source>
</evidence>
<evidence type="ECO:0000256" key="5">
    <source>
        <dbReference type="ARBA" id="ARBA00023002"/>
    </source>
</evidence>
<dbReference type="GO" id="GO:0004365">
    <property type="term" value="F:glyceraldehyde-3-phosphate dehydrogenase (NAD+) (phosphorylating) activity"/>
    <property type="evidence" value="ECO:0007669"/>
    <property type="project" value="UniProtKB-UniRule"/>
</dbReference>
<comment type="catalytic activity">
    <reaction evidence="8 10 12">
        <text>D-glyceraldehyde 3-phosphate + phosphate + NADP(+) = (2R)-3-phospho-glyceroyl phosphate + NADPH + H(+)</text>
        <dbReference type="Rhea" id="RHEA:10296"/>
        <dbReference type="ChEBI" id="CHEBI:15378"/>
        <dbReference type="ChEBI" id="CHEBI:43474"/>
        <dbReference type="ChEBI" id="CHEBI:57604"/>
        <dbReference type="ChEBI" id="CHEBI:57783"/>
        <dbReference type="ChEBI" id="CHEBI:58349"/>
        <dbReference type="ChEBI" id="CHEBI:59776"/>
        <dbReference type="EC" id="1.2.1.59"/>
    </reaction>
</comment>
<dbReference type="InterPro" id="IPR020831">
    <property type="entry name" value="GlycerAld/Erythrose_P_DH"/>
</dbReference>
<accession>L0HD74</accession>
<keyword evidence="5 10" id="KW-0560">Oxidoreductase</keyword>
<dbReference type="InterPro" id="IPR020829">
    <property type="entry name" value="GlycerAld_3-P_DH_cat"/>
</dbReference>
<dbReference type="STRING" id="593750.Metfor_0186"/>
<evidence type="ECO:0000256" key="10">
    <source>
        <dbReference type="HAMAP-Rule" id="MF_00559"/>
    </source>
</evidence>
<dbReference type="GO" id="GO:0006096">
    <property type="term" value="P:glycolytic process"/>
    <property type="evidence" value="ECO:0007669"/>
    <property type="project" value="UniProtKB-UniRule"/>
</dbReference>
<feature type="binding site" evidence="10">
    <location>
        <position position="114"/>
    </location>
    <ligand>
        <name>NAD(+)</name>
        <dbReference type="ChEBI" id="CHEBI:57540"/>
    </ligand>
</feature>
<name>L0HD74_METFS</name>
<keyword evidence="7 10" id="KW-0324">Glycolysis</keyword>
<dbReference type="PROSITE" id="PS00071">
    <property type="entry name" value="GAPDH"/>
    <property type="match status" value="1"/>
</dbReference>
<dbReference type="InterPro" id="IPR020828">
    <property type="entry name" value="GlycerAld_3-P_DH_NAD(P)-bd"/>
</dbReference>
<dbReference type="eggNOG" id="arCOG00493">
    <property type="taxonomic scope" value="Archaea"/>
</dbReference>
<evidence type="ECO:0000256" key="2">
    <source>
        <dbReference type="ARBA" id="ARBA00007406"/>
    </source>
</evidence>
<dbReference type="InterPro" id="IPR020830">
    <property type="entry name" value="GlycerAld_3-P_DH_AS"/>
</dbReference>
<evidence type="ECO:0000256" key="6">
    <source>
        <dbReference type="ARBA" id="ARBA00023027"/>
    </source>
</evidence>
<evidence type="ECO:0000313" key="14">
    <source>
        <dbReference type="EMBL" id="AGB01268.1"/>
    </source>
</evidence>
<evidence type="ECO:0000313" key="15">
    <source>
        <dbReference type="Proteomes" id="UP000010824"/>
    </source>
</evidence>
<dbReference type="GO" id="GO:0047100">
    <property type="term" value="F:glyceraldehyde-3-phosphate dehydrogenase (NADP+) (phosphorylating) activity"/>
    <property type="evidence" value="ECO:0007669"/>
    <property type="project" value="RHEA"/>
</dbReference>
<keyword evidence="10 12" id="KW-0963">Cytoplasm</keyword>
<dbReference type="EC" id="1.2.1.59" evidence="10 12"/>
<organism evidence="14 15">
    <name type="scientific">Methanoregula formicica (strain DSM 22288 / NBRC 105244 / SMSP)</name>
    <dbReference type="NCBI Taxonomy" id="593750"/>
    <lineage>
        <taxon>Archaea</taxon>
        <taxon>Methanobacteriati</taxon>
        <taxon>Methanobacteriota</taxon>
        <taxon>Stenosarchaea group</taxon>
        <taxon>Methanomicrobia</taxon>
        <taxon>Methanomicrobiales</taxon>
        <taxon>Methanoregulaceae</taxon>
        <taxon>Methanoregula</taxon>
    </lineage>
</organism>
<dbReference type="InterPro" id="IPR006436">
    <property type="entry name" value="Glyceraldehyde-3-P_DH_2_arc"/>
</dbReference>
<evidence type="ECO:0000256" key="3">
    <source>
        <dbReference type="ARBA" id="ARBA00011881"/>
    </source>
</evidence>
<dbReference type="SUPFAM" id="SSF51735">
    <property type="entry name" value="NAD(P)-binding Rossmann-fold domains"/>
    <property type="match status" value="1"/>
</dbReference>
<evidence type="ECO:0000256" key="8">
    <source>
        <dbReference type="ARBA" id="ARBA00048067"/>
    </source>
</evidence>
<reference evidence="14 15" key="2">
    <citation type="journal article" date="2014" name="Genome Announc.">
        <title>Complete Genome Sequence of Methanoregula formicica SMSPT, a Mesophilic Hydrogenotrophic Methanogen Isolated from a Methanogenic Upflow Anaerobic Sludge Blanket Reactor.</title>
        <authorList>
            <person name="Yamamoto K."/>
            <person name="Tamaki H."/>
            <person name="Cadillo-Quiroz H."/>
            <person name="Imachi H."/>
            <person name="Kyrpides N."/>
            <person name="Woyke T."/>
            <person name="Goodwin L."/>
            <person name="Zinder S.H."/>
            <person name="Kamagata Y."/>
            <person name="Liu W.T."/>
        </authorList>
    </citation>
    <scope>NUCLEOTIDE SEQUENCE [LARGE SCALE GENOMIC DNA]</scope>
    <source>
        <strain evidence="15">DSM 22288 / NBRC 105244 / SMSP</strain>
    </source>
</reference>
<dbReference type="Gene3D" id="3.30.360.10">
    <property type="entry name" value="Dihydrodipicolinate Reductase, domain 2"/>
    <property type="match status" value="1"/>
</dbReference>
<dbReference type="EMBL" id="CP003167">
    <property type="protein sequence ID" value="AGB01268.1"/>
    <property type="molecule type" value="Genomic_DNA"/>
</dbReference>
<feature type="binding site" evidence="10">
    <location>
        <begin position="15"/>
        <end position="16"/>
    </location>
    <ligand>
        <name>NAD(+)</name>
        <dbReference type="ChEBI" id="CHEBI:57540"/>
    </ligand>
</feature>
<dbReference type="Pfam" id="PF01113">
    <property type="entry name" value="DapB_N"/>
    <property type="match status" value="1"/>
</dbReference>
<feature type="binding site" evidence="10">
    <location>
        <begin position="198"/>
        <end position="199"/>
    </location>
    <ligand>
        <name>D-glyceraldehyde 3-phosphate</name>
        <dbReference type="ChEBI" id="CHEBI:59776"/>
    </ligand>
</feature>
<proteinExistence type="inferred from homology"/>
<dbReference type="KEGG" id="mfo:Metfor_0186"/>
<dbReference type="Proteomes" id="UP000010824">
    <property type="component" value="Chromosome"/>
</dbReference>
<dbReference type="GO" id="GO:0051287">
    <property type="term" value="F:NAD binding"/>
    <property type="evidence" value="ECO:0007669"/>
    <property type="project" value="UniProtKB-UniRule"/>
</dbReference>
<dbReference type="HOGENOM" id="CLU_069533_0_0_2"/>
<dbReference type="InterPro" id="IPR036291">
    <property type="entry name" value="NAD(P)-bd_dom_sf"/>
</dbReference>
<dbReference type="NCBIfam" id="NF003251">
    <property type="entry name" value="PRK04207.1"/>
    <property type="match status" value="1"/>
</dbReference>
<dbReference type="GO" id="GO:0050661">
    <property type="term" value="F:NADP binding"/>
    <property type="evidence" value="ECO:0007669"/>
    <property type="project" value="UniProtKB-UniRule"/>
</dbReference>
<evidence type="ECO:0000256" key="4">
    <source>
        <dbReference type="ARBA" id="ARBA00022857"/>
    </source>
</evidence>
<dbReference type="SUPFAM" id="SSF55347">
    <property type="entry name" value="Glyceraldehyde-3-phosphate dehydrogenase-like, C-terminal domain"/>
    <property type="match status" value="1"/>
</dbReference>
<comment type="pathway">
    <text evidence="1 10 12">Carbohydrate degradation; glycolysis; pyruvate from D-glyceraldehyde 3-phosphate: step 1/5.</text>
</comment>
<protein>
    <recommendedName>
        <fullName evidence="10 12">Glyceraldehyde-3-phosphate dehydrogenase</fullName>
        <shortName evidence="10">GAPDH</shortName>
        <ecNumber evidence="10 12">1.2.1.59</ecNumber>
    </recommendedName>
    <alternativeName>
        <fullName evidence="10">NAD(P)-dependent glyceraldehyde-3-phosphate dehydrogenase</fullName>
    </alternativeName>
</protein>
<feature type="domain" description="Glyceraldehyde 3-phosphate dehydrogenase NAD(P) binding" evidence="13">
    <location>
        <begin position="6"/>
        <end position="144"/>
    </location>
</feature>
<sequence length="347" mass="37922">MYDCMIKVAINGYGTIGKRVADAVAAQKDMKVIGVSKTRPNAEAFVAKQRGFPLYIADISKKEAFEKAGLKVAGSVEDMCKAADVIVDATPGKIGATNKALYEKLGKKALWQGGEEHELAGFSFNSSCNYKDAIGRQFVRVVSCNTTGLCRIINEIDKEYGVNHVHAIMVRRGSDPGEIKKGPIDAIVLDPVSVPSHHGPDVLSVLPHISITTMAMIVPTTMMHMHAIQMTTKKPVTKERVIELINKHPRLGLIKKTAGLKSTAELKEFAMDLGRQRSDLWENCIFEDSIYANKNELCFFQAIHQEADVVVENVDAIRAMIGGEKDAAKSVAATNAALNFKTIQNNH</sequence>
<dbReference type="CDD" id="cd18127">
    <property type="entry name" value="GAPDH_II_C"/>
    <property type="match status" value="1"/>
</dbReference>
<feature type="binding site" evidence="10">
    <location>
        <begin position="143"/>
        <end position="145"/>
    </location>
    <ligand>
        <name>D-glyceraldehyde 3-phosphate</name>
        <dbReference type="ChEBI" id="CHEBI:59776"/>
    </ligand>
</feature>
<keyword evidence="4 10" id="KW-0521">NADP</keyword>
<dbReference type="GO" id="GO:0008839">
    <property type="term" value="F:4-hydroxy-tetrahydrodipicolinate reductase"/>
    <property type="evidence" value="ECO:0007669"/>
    <property type="project" value="InterPro"/>
</dbReference>
<dbReference type="Gene3D" id="3.40.50.720">
    <property type="entry name" value="NAD(P)-binding Rossmann-like Domain"/>
    <property type="match status" value="1"/>
</dbReference>
<comment type="subcellular location">
    <subcellularLocation>
        <location evidence="10 12">Cytoplasm</location>
    </subcellularLocation>
</comment>
<dbReference type="GO" id="GO:0005737">
    <property type="term" value="C:cytoplasm"/>
    <property type="evidence" value="ECO:0007669"/>
    <property type="project" value="UniProtKB-SubCell"/>
</dbReference>
<dbReference type="InParanoid" id="L0HD74"/>
<dbReference type="InterPro" id="IPR000846">
    <property type="entry name" value="DapB_N"/>
</dbReference>
<dbReference type="HAMAP" id="MF_00559">
    <property type="entry name" value="G3P_dehdrog_arch"/>
    <property type="match status" value="1"/>
</dbReference>
<evidence type="ECO:0000256" key="11">
    <source>
        <dbReference type="PIRSR" id="PIRSR000149-1"/>
    </source>
</evidence>
<reference evidence="15" key="1">
    <citation type="submission" date="2011-12" db="EMBL/GenBank/DDBJ databases">
        <title>Complete sequence of Methanoregula formicicum SMSP.</title>
        <authorList>
            <person name="Lucas S."/>
            <person name="Han J."/>
            <person name="Lapidus A."/>
            <person name="Cheng J.-F."/>
            <person name="Goodwin L."/>
            <person name="Pitluck S."/>
            <person name="Peters L."/>
            <person name="Ovchinnikova G."/>
            <person name="Teshima H."/>
            <person name="Detter J.C."/>
            <person name="Han C."/>
            <person name="Tapia R."/>
            <person name="Land M."/>
            <person name="Hauser L."/>
            <person name="Kyrpides N."/>
            <person name="Ivanova N."/>
            <person name="Pagani I."/>
            <person name="Imachi H."/>
            <person name="Tamaki H."/>
            <person name="Sekiguchi Y."/>
            <person name="Kamagata Y."/>
            <person name="Cadillo-Quiroz H."/>
            <person name="Zinder S."/>
            <person name="Liu W.-T."/>
            <person name="Woyke T."/>
        </authorList>
    </citation>
    <scope>NUCLEOTIDE SEQUENCE [LARGE SCALE GENOMIC DNA]</scope>
    <source>
        <strain evidence="15">DSM 22288 / NBRC 105244 / SMSP</strain>
    </source>
</reference>
<dbReference type="NCBIfam" id="TIGR01546">
    <property type="entry name" value="GAPDH-II_archae"/>
    <property type="match status" value="1"/>
</dbReference>